<reference evidence="3 4" key="1">
    <citation type="journal article" date="2009" name="Stand. Genomic Sci.">
        <title>Complete genome sequence of Catenulispora acidiphila type strain (ID 139908).</title>
        <authorList>
            <person name="Copeland A."/>
            <person name="Lapidus A."/>
            <person name="Glavina Del Rio T."/>
            <person name="Nolan M."/>
            <person name="Lucas S."/>
            <person name="Chen F."/>
            <person name="Tice H."/>
            <person name="Cheng J.F."/>
            <person name="Bruce D."/>
            <person name="Goodwin L."/>
            <person name="Pitluck S."/>
            <person name="Mikhailova N."/>
            <person name="Pati A."/>
            <person name="Ivanova N."/>
            <person name="Mavromatis K."/>
            <person name="Chen A."/>
            <person name="Palaniappan K."/>
            <person name="Chain P."/>
            <person name="Land M."/>
            <person name="Hauser L."/>
            <person name="Chang Y.J."/>
            <person name="Jeffries C.D."/>
            <person name="Chertkov O."/>
            <person name="Brettin T."/>
            <person name="Detter J.C."/>
            <person name="Han C."/>
            <person name="Ali Z."/>
            <person name="Tindall B.J."/>
            <person name="Goker M."/>
            <person name="Bristow J."/>
            <person name="Eisen J.A."/>
            <person name="Markowitz V."/>
            <person name="Hugenholtz P."/>
            <person name="Kyrpides N.C."/>
            <person name="Klenk H.P."/>
        </authorList>
    </citation>
    <scope>NUCLEOTIDE SEQUENCE [LARGE SCALE GENOMIC DNA]</scope>
    <source>
        <strain evidence="4">DSM 44928 / JCM 14897 / NBRC 102108 / NRRL B-24433 / ID139908</strain>
    </source>
</reference>
<dbReference type="Pfam" id="PF08044">
    <property type="entry name" value="DUF1707"/>
    <property type="match status" value="1"/>
</dbReference>
<dbReference type="InterPro" id="IPR012551">
    <property type="entry name" value="DUF1707_SHOCT-like"/>
</dbReference>
<evidence type="ECO:0000259" key="2">
    <source>
        <dbReference type="Pfam" id="PF08044"/>
    </source>
</evidence>
<feature type="region of interest" description="Disordered" evidence="1">
    <location>
        <begin position="211"/>
        <end position="231"/>
    </location>
</feature>
<dbReference type="RefSeq" id="WP_012786016.1">
    <property type="nucleotide sequence ID" value="NC_013131.1"/>
</dbReference>
<dbReference type="Proteomes" id="UP000000851">
    <property type="component" value="Chromosome"/>
</dbReference>
<feature type="compositionally biased region" description="Basic and acidic residues" evidence="1">
    <location>
        <begin position="7"/>
        <end position="20"/>
    </location>
</feature>
<dbReference type="InParanoid" id="C7QD12"/>
<dbReference type="PANTHER" id="PTHR40763">
    <property type="entry name" value="MEMBRANE PROTEIN-RELATED"/>
    <property type="match status" value="1"/>
</dbReference>
<organism evidence="3 4">
    <name type="scientific">Catenulispora acidiphila (strain DSM 44928 / JCM 14897 / NBRC 102108 / NRRL B-24433 / ID139908)</name>
    <dbReference type="NCBI Taxonomy" id="479433"/>
    <lineage>
        <taxon>Bacteria</taxon>
        <taxon>Bacillati</taxon>
        <taxon>Actinomycetota</taxon>
        <taxon>Actinomycetes</taxon>
        <taxon>Catenulisporales</taxon>
        <taxon>Catenulisporaceae</taxon>
        <taxon>Catenulispora</taxon>
    </lineage>
</organism>
<dbReference type="KEGG" id="cai:Caci_1801"/>
<dbReference type="STRING" id="479433.Caci_1801"/>
<proteinExistence type="predicted"/>
<dbReference type="HOGENOM" id="CLU_075817_0_0_11"/>
<evidence type="ECO:0000313" key="3">
    <source>
        <dbReference type="EMBL" id="ACU70722.1"/>
    </source>
</evidence>
<dbReference type="OrthoDB" id="3625082at2"/>
<sequence>MTSHVPEPIDPRQLRVSDNEREQVAERLREAAGEGRLGLDELEDRITAVYTAKTYAELEPITRDLPASAGAGPAAAPAARTRGRWRVGRKPGRRKTFVLMGGSGNKGAWVVPKSYIAFAMMGGIELDLREAEYEDMEVTINASCLMGGIGIIVPEGLNVQVHGFGFMGGYSGTPVGPVDPGAPTVHVRGFALMGGVDVKRKPLKQARYDEVQGGGHQGHHGHSHGHGEIES</sequence>
<evidence type="ECO:0000313" key="4">
    <source>
        <dbReference type="Proteomes" id="UP000000851"/>
    </source>
</evidence>
<dbReference type="PANTHER" id="PTHR40763:SF4">
    <property type="entry name" value="DUF1707 DOMAIN-CONTAINING PROTEIN"/>
    <property type="match status" value="1"/>
</dbReference>
<dbReference type="AlphaFoldDB" id="C7QD12"/>
<feature type="region of interest" description="Disordered" evidence="1">
    <location>
        <begin position="1"/>
        <end position="20"/>
    </location>
</feature>
<protein>
    <recommendedName>
        <fullName evidence="2">DUF1707 domain-containing protein</fullName>
    </recommendedName>
</protein>
<accession>C7QD12</accession>
<feature type="domain" description="DUF1707" evidence="2">
    <location>
        <begin position="14"/>
        <end position="66"/>
    </location>
</feature>
<gene>
    <name evidence="3" type="ordered locus">Caci_1801</name>
</gene>
<dbReference type="EMBL" id="CP001700">
    <property type="protein sequence ID" value="ACU70722.1"/>
    <property type="molecule type" value="Genomic_DNA"/>
</dbReference>
<evidence type="ECO:0000256" key="1">
    <source>
        <dbReference type="SAM" id="MobiDB-lite"/>
    </source>
</evidence>
<keyword evidence="4" id="KW-1185">Reference proteome</keyword>
<dbReference type="eggNOG" id="COG4758">
    <property type="taxonomic scope" value="Bacteria"/>
</dbReference>
<name>C7QD12_CATAD</name>